<gene>
    <name evidence="1" type="ORF">JQ619_37095</name>
</gene>
<comment type="caution">
    <text evidence="1">The sequence shown here is derived from an EMBL/GenBank/DDBJ whole genome shotgun (WGS) entry which is preliminary data.</text>
</comment>
<keyword evidence="2" id="KW-1185">Reference proteome</keyword>
<dbReference type="EMBL" id="JAFCLK010000063">
    <property type="protein sequence ID" value="MBR1141379.1"/>
    <property type="molecule type" value="Genomic_DNA"/>
</dbReference>
<evidence type="ECO:0000313" key="1">
    <source>
        <dbReference type="EMBL" id="MBR1141379.1"/>
    </source>
</evidence>
<accession>A0ABS5GJ79</accession>
<protein>
    <submittedName>
        <fullName evidence="1">Uncharacterized protein</fullName>
    </submittedName>
</protein>
<dbReference type="Proteomes" id="UP001314635">
    <property type="component" value="Unassembled WGS sequence"/>
</dbReference>
<proteinExistence type="predicted"/>
<name>A0ABS5GJ79_9BRAD</name>
<organism evidence="1 2">
    <name type="scientific">Bradyrhizobium denitrificans</name>
    <dbReference type="NCBI Taxonomy" id="2734912"/>
    <lineage>
        <taxon>Bacteria</taxon>
        <taxon>Pseudomonadati</taxon>
        <taxon>Pseudomonadota</taxon>
        <taxon>Alphaproteobacteria</taxon>
        <taxon>Hyphomicrobiales</taxon>
        <taxon>Nitrobacteraceae</taxon>
        <taxon>Bradyrhizobium</taxon>
    </lineage>
</organism>
<reference evidence="2" key="1">
    <citation type="journal article" date="2021" name="ISME J.">
        <title>Evolutionary origin and ecological implication of a unique nif island in free-living Bradyrhizobium lineages.</title>
        <authorList>
            <person name="Tao J."/>
        </authorList>
    </citation>
    <scope>NUCLEOTIDE SEQUENCE [LARGE SCALE GENOMIC DNA]</scope>
    <source>
        <strain evidence="2">SZCCT0094</strain>
    </source>
</reference>
<evidence type="ECO:0000313" key="2">
    <source>
        <dbReference type="Proteomes" id="UP001314635"/>
    </source>
</evidence>
<sequence length="251" mass="27714">MCHSSRFSFDETRTLSTDQTWRITANPLAWGNAEPEILILGFSKGPSQAGELQRLPHNEIPYRKGRKQVGKILAHVGLLRAADPEELRGLVDQAIANTQGRFGWGSLVRCTVERFDGKTWVGSGGMIDEFMKHEFGKRISRACATKFLRNLPHRTKLVIMFGLGAKGSYVSAARRAIEAARPGTWRTVNEVAYTDGQITVVHVEHFASQGANIPNWLGQNIHPRSKLGLMAREAVSFGLASLNENTSKSAC</sequence>